<evidence type="ECO:0000313" key="2">
    <source>
        <dbReference type="Proteomes" id="UP001194580"/>
    </source>
</evidence>
<protein>
    <submittedName>
        <fullName evidence="1">Uncharacterized protein</fullName>
    </submittedName>
</protein>
<dbReference type="EMBL" id="JAAAIL010000474">
    <property type="protein sequence ID" value="KAG0275486.1"/>
    <property type="molecule type" value="Genomic_DNA"/>
</dbReference>
<proteinExistence type="predicted"/>
<accession>A0AAD4H7K7</accession>
<organism evidence="1 2">
    <name type="scientific">Linnemannia exigua</name>
    <dbReference type="NCBI Taxonomy" id="604196"/>
    <lineage>
        <taxon>Eukaryota</taxon>
        <taxon>Fungi</taxon>
        <taxon>Fungi incertae sedis</taxon>
        <taxon>Mucoromycota</taxon>
        <taxon>Mortierellomycotina</taxon>
        <taxon>Mortierellomycetes</taxon>
        <taxon>Mortierellales</taxon>
        <taxon>Mortierellaceae</taxon>
        <taxon>Linnemannia</taxon>
    </lineage>
</organism>
<name>A0AAD4H7K7_9FUNG</name>
<evidence type="ECO:0000313" key="1">
    <source>
        <dbReference type="EMBL" id="KAG0275486.1"/>
    </source>
</evidence>
<gene>
    <name evidence="1" type="ORF">BGZ95_008739</name>
</gene>
<reference evidence="1" key="1">
    <citation type="journal article" date="2020" name="Fungal Divers.">
        <title>Resolving the Mortierellaceae phylogeny through synthesis of multi-gene phylogenetics and phylogenomics.</title>
        <authorList>
            <person name="Vandepol N."/>
            <person name="Liber J."/>
            <person name="Desiro A."/>
            <person name="Na H."/>
            <person name="Kennedy M."/>
            <person name="Barry K."/>
            <person name="Grigoriev I.V."/>
            <person name="Miller A.N."/>
            <person name="O'Donnell K."/>
            <person name="Stajich J.E."/>
            <person name="Bonito G."/>
        </authorList>
    </citation>
    <scope>NUCLEOTIDE SEQUENCE</scope>
    <source>
        <strain evidence="1">NRRL 28262</strain>
    </source>
</reference>
<keyword evidence="2" id="KW-1185">Reference proteome</keyword>
<dbReference type="Proteomes" id="UP001194580">
    <property type="component" value="Unassembled WGS sequence"/>
</dbReference>
<dbReference type="AlphaFoldDB" id="A0AAD4H7K7"/>
<sequence length="119" mass="13876">MTNLLRQRLINLVALDQDDPITVTSISDFENWIGGKKPGFIIKHFVCDIDPTGLSNRQKRKTGHRSAINLRSLSEIRDHLRLVEHTKLKDYHRMGYIPFESIRTDGFRMQIMASNLQER</sequence>
<comment type="caution">
    <text evidence="1">The sequence shown here is derived from an EMBL/GenBank/DDBJ whole genome shotgun (WGS) entry which is preliminary data.</text>
</comment>